<protein>
    <submittedName>
        <fullName evidence="2">Uncharacterized protein</fullName>
    </submittedName>
</protein>
<organism evidence="2 3">
    <name type="scientific">Septoria linicola</name>
    <dbReference type="NCBI Taxonomy" id="215465"/>
    <lineage>
        <taxon>Eukaryota</taxon>
        <taxon>Fungi</taxon>
        <taxon>Dikarya</taxon>
        <taxon>Ascomycota</taxon>
        <taxon>Pezizomycotina</taxon>
        <taxon>Dothideomycetes</taxon>
        <taxon>Dothideomycetidae</taxon>
        <taxon>Mycosphaerellales</taxon>
        <taxon>Mycosphaerellaceae</taxon>
        <taxon>Septoria</taxon>
    </lineage>
</organism>
<accession>A0A9Q9B549</accession>
<reference evidence="2" key="1">
    <citation type="submission" date="2022-06" db="EMBL/GenBank/DDBJ databases">
        <title>Complete genome sequences of two strains of the flax pathogen Septoria linicola.</title>
        <authorList>
            <person name="Lapalu N."/>
            <person name="Simon A."/>
            <person name="Demenou B."/>
            <person name="Paumier D."/>
            <person name="Guillot M.-P."/>
            <person name="Gout L."/>
            <person name="Valade R."/>
        </authorList>
    </citation>
    <scope>NUCLEOTIDE SEQUENCE</scope>
    <source>
        <strain evidence="2">SE15195</strain>
    </source>
</reference>
<dbReference type="PANTHER" id="PTHR36922:SF1">
    <property type="entry name" value="DUF1993 DOMAIN-CONTAINING PROTEIN"/>
    <property type="match status" value="1"/>
</dbReference>
<sequence length="193" mass="21626">MSSSLTLYDVTIPLLFRSLEQFQTILKKGEQWAKDNNKDPHTLIDARIIDDMLCEDPNATSFVCIATPPTKSKPAATQPKKNHASTNRWREEAQPVEDNEKTFAEFAERIDATIKILRAAKKEKFVVPNQKVTVKSGPVEEAEKEAPRIRPEILFSEFLLPFDDCVCCLAQGRSARGKDGFSLGAGDITTWTL</sequence>
<dbReference type="EMBL" id="CP099425">
    <property type="protein sequence ID" value="USW56516.1"/>
    <property type="molecule type" value="Genomic_DNA"/>
</dbReference>
<dbReference type="Pfam" id="PF09351">
    <property type="entry name" value="DUF1993"/>
    <property type="match status" value="1"/>
</dbReference>
<keyword evidence="3" id="KW-1185">Reference proteome</keyword>
<evidence type="ECO:0000313" key="2">
    <source>
        <dbReference type="EMBL" id="USW56516.1"/>
    </source>
</evidence>
<dbReference type="SUPFAM" id="SSF109854">
    <property type="entry name" value="DinB/YfiT-like putative metalloenzymes"/>
    <property type="match status" value="1"/>
</dbReference>
<dbReference type="InterPro" id="IPR018531">
    <property type="entry name" value="DUF1993"/>
</dbReference>
<evidence type="ECO:0000256" key="1">
    <source>
        <dbReference type="SAM" id="MobiDB-lite"/>
    </source>
</evidence>
<dbReference type="Gene3D" id="1.20.120.450">
    <property type="entry name" value="dinb family like domain"/>
    <property type="match status" value="1"/>
</dbReference>
<name>A0A9Q9B549_9PEZI</name>
<dbReference type="Proteomes" id="UP001056384">
    <property type="component" value="Chromosome 8"/>
</dbReference>
<dbReference type="PANTHER" id="PTHR36922">
    <property type="entry name" value="BLL2446 PROTEIN"/>
    <property type="match status" value="1"/>
</dbReference>
<gene>
    <name evidence="2" type="ORF">Slin15195_G098350</name>
</gene>
<dbReference type="AlphaFoldDB" id="A0A9Q9B549"/>
<feature type="compositionally biased region" description="Basic and acidic residues" evidence="1">
    <location>
        <begin position="88"/>
        <end position="97"/>
    </location>
</feature>
<feature type="region of interest" description="Disordered" evidence="1">
    <location>
        <begin position="69"/>
        <end position="97"/>
    </location>
</feature>
<proteinExistence type="predicted"/>
<evidence type="ECO:0000313" key="3">
    <source>
        <dbReference type="Proteomes" id="UP001056384"/>
    </source>
</evidence>
<dbReference type="InterPro" id="IPR034660">
    <property type="entry name" value="DinB/YfiT-like"/>
</dbReference>